<accession>A0A6C0GIS8</accession>
<feature type="compositionally biased region" description="Basic and acidic residues" evidence="1">
    <location>
        <begin position="76"/>
        <end position="86"/>
    </location>
</feature>
<protein>
    <submittedName>
        <fullName evidence="2">Uncharacterized protein</fullName>
    </submittedName>
</protein>
<sequence>MKYYQRHLSPDTNTGKLAQPEEDNNSKETTTEEVFSTDPANAAKVKAAPKDTNEMINNTGLDNAPANNDEDTDLSEGTHDADAATG</sequence>
<name>A0A6C0GIS8_9BACT</name>
<gene>
    <name evidence="2" type="ORF">GXP67_15590</name>
</gene>
<evidence type="ECO:0000313" key="3">
    <source>
        <dbReference type="Proteomes" id="UP000480178"/>
    </source>
</evidence>
<dbReference type="AlphaFoldDB" id="A0A6C0GIS8"/>
<proteinExistence type="predicted"/>
<dbReference type="EMBL" id="CP048222">
    <property type="protein sequence ID" value="QHT67961.1"/>
    <property type="molecule type" value="Genomic_DNA"/>
</dbReference>
<reference evidence="2 3" key="1">
    <citation type="submission" date="2020-01" db="EMBL/GenBank/DDBJ databases">
        <authorList>
            <person name="Kim M.K."/>
        </authorList>
    </citation>
    <scope>NUCLEOTIDE SEQUENCE [LARGE SCALE GENOMIC DNA]</scope>
    <source>
        <strain evidence="2 3">172606-1</strain>
    </source>
</reference>
<dbReference type="KEGG" id="rhoz:GXP67_15590"/>
<dbReference type="Proteomes" id="UP000480178">
    <property type="component" value="Chromosome"/>
</dbReference>
<dbReference type="RefSeq" id="WP_162443982.1">
    <property type="nucleotide sequence ID" value="NZ_CP048222.1"/>
</dbReference>
<evidence type="ECO:0000313" key="2">
    <source>
        <dbReference type="EMBL" id="QHT67961.1"/>
    </source>
</evidence>
<feature type="region of interest" description="Disordered" evidence="1">
    <location>
        <begin position="1"/>
        <end position="86"/>
    </location>
</feature>
<evidence type="ECO:0000256" key="1">
    <source>
        <dbReference type="SAM" id="MobiDB-lite"/>
    </source>
</evidence>
<organism evidence="2 3">
    <name type="scientific">Rhodocytophaga rosea</name>
    <dbReference type="NCBI Taxonomy" id="2704465"/>
    <lineage>
        <taxon>Bacteria</taxon>
        <taxon>Pseudomonadati</taxon>
        <taxon>Bacteroidota</taxon>
        <taxon>Cytophagia</taxon>
        <taxon>Cytophagales</taxon>
        <taxon>Rhodocytophagaceae</taxon>
        <taxon>Rhodocytophaga</taxon>
    </lineage>
</organism>
<keyword evidence="3" id="KW-1185">Reference proteome</keyword>